<dbReference type="EMBL" id="PXYT01000005">
    <property type="protein sequence ID" value="PSR31018.1"/>
    <property type="molecule type" value="Genomic_DNA"/>
</dbReference>
<sequence>MIEWPLRNFCQARSGDKGNTVNVAVFAPDDVLYDILVRELTADRVKNHFGNWVKGPARRYEVPNLRALNFVLQGALDGGGSRSIRIDNLGKCFGPAILRLTVPIPEKVAQRYKGGPYHEFGGIH</sequence>
<dbReference type="Proteomes" id="UP000242699">
    <property type="component" value="Unassembled WGS sequence"/>
</dbReference>
<protein>
    <recommendedName>
        <fullName evidence="1">AtuA-like ferredoxin-fold domain-containing protein</fullName>
    </recommendedName>
</protein>
<comment type="caution">
    <text evidence="2">The sequence shown here is derived from an EMBL/GenBank/DDBJ whole genome shotgun (WGS) entry which is preliminary data.</text>
</comment>
<dbReference type="AlphaFoldDB" id="A0A2T2X990"/>
<dbReference type="PANTHER" id="PTHR47585">
    <property type="match status" value="1"/>
</dbReference>
<evidence type="ECO:0000313" key="3">
    <source>
        <dbReference type="Proteomes" id="UP000242699"/>
    </source>
</evidence>
<gene>
    <name evidence="2" type="ORF">C7B43_03990</name>
</gene>
<organism evidence="2 3">
    <name type="scientific">Sulfobacillus benefaciens</name>
    <dbReference type="NCBI Taxonomy" id="453960"/>
    <lineage>
        <taxon>Bacteria</taxon>
        <taxon>Bacillati</taxon>
        <taxon>Bacillota</taxon>
        <taxon>Clostridia</taxon>
        <taxon>Eubacteriales</taxon>
        <taxon>Clostridiales Family XVII. Incertae Sedis</taxon>
        <taxon>Sulfobacillus</taxon>
    </lineage>
</organism>
<dbReference type="PANTHER" id="PTHR47585:SF2">
    <property type="entry name" value="DUF1446 DOMAIN PROTEIN (AFU_ORTHOLOGUE AFUA_6G11420)"/>
    <property type="match status" value="1"/>
</dbReference>
<dbReference type="InterPro" id="IPR056362">
    <property type="entry name" value="AtuA-like_ferredoxin_dom"/>
</dbReference>
<evidence type="ECO:0000259" key="1">
    <source>
        <dbReference type="Pfam" id="PF23544"/>
    </source>
</evidence>
<dbReference type="Pfam" id="PF23544">
    <property type="entry name" value="AtuA_ferredoxin"/>
    <property type="match status" value="1"/>
</dbReference>
<reference evidence="2 3" key="1">
    <citation type="journal article" date="2014" name="BMC Genomics">
        <title>Comparison of environmental and isolate Sulfobacillus genomes reveals diverse carbon, sulfur, nitrogen, and hydrogen metabolisms.</title>
        <authorList>
            <person name="Justice N.B."/>
            <person name="Norman A."/>
            <person name="Brown C.T."/>
            <person name="Singh A."/>
            <person name="Thomas B.C."/>
            <person name="Banfield J.F."/>
        </authorList>
    </citation>
    <scope>NUCLEOTIDE SEQUENCE [LARGE SCALE GENOMIC DNA]</scope>
    <source>
        <strain evidence="2">AMDSBA1</strain>
    </source>
</reference>
<name>A0A2T2X990_9FIRM</name>
<proteinExistence type="predicted"/>
<feature type="domain" description="AtuA-like ferredoxin-fold" evidence="1">
    <location>
        <begin position="5"/>
        <end position="102"/>
    </location>
</feature>
<accession>A0A2T2X990</accession>
<evidence type="ECO:0000313" key="2">
    <source>
        <dbReference type="EMBL" id="PSR31018.1"/>
    </source>
</evidence>